<dbReference type="PRINTS" id="PR00081">
    <property type="entry name" value="GDHRDH"/>
</dbReference>
<organism evidence="5 6">
    <name type="scientific">Halioglobus japonicus</name>
    <dbReference type="NCBI Taxonomy" id="930805"/>
    <lineage>
        <taxon>Bacteria</taxon>
        <taxon>Pseudomonadati</taxon>
        <taxon>Pseudomonadota</taxon>
        <taxon>Gammaproteobacteria</taxon>
        <taxon>Cellvibrionales</taxon>
        <taxon>Halieaceae</taxon>
        <taxon>Halioglobus</taxon>
    </lineage>
</organism>
<evidence type="ECO:0000256" key="2">
    <source>
        <dbReference type="ARBA" id="ARBA00023002"/>
    </source>
</evidence>
<dbReference type="CDD" id="cd05327">
    <property type="entry name" value="retinol-DH_like_SDR_c_like"/>
    <property type="match status" value="1"/>
</dbReference>
<dbReference type="PANTHER" id="PTHR24320">
    <property type="entry name" value="RETINOL DEHYDROGENASE"/>
    <property type="match status" value="1"/>
</dbReference>
<keyword evidence="2" id="KW-0560">Oxidoreductase</keyword>
<protein>
    <recommendedName>
        <fullName evidence="3">Probable oxidoreductase</fullName>
    </recommendedName>
</protein>
<comment type="similarity">
    <text evidence="1 4">Belongs to the short-chain dehydrogenases/reductases (SDR) family.</text>
</comment>
<dbReference type="PANTHER" id="PTHR24320:SF272">
    <property type="entry name" value="NAD(P)-BINDING ROSSMANN-FOLD SUPERFAMILY PROTEIN"/>
    <property type="match status" value="1"/>
</dbReference>
<name>A0AAP8SLR8_9GAMM</name>
<dbReference type="GO" id="GO:0016491">
    <property type="term" value="F:oxidoreductase activity"/>
    <property type="evidence" value="ECO:0007669"/>
    <property type="project" value="UniProtKB-KW"/>
</dbReference>
<dbReference type="Pfam" id="PF00106">
    <property type="entry name" value="adh_short"/>
    <property type="match status" value="1"/>
</dbReference>
<gene>
    <name evidence="5" type="ORF">C0029_17740</name>
</gene>
<comment type="caution">
    <text evidence="5">The sequence shown here is derived from an EMBL/GenBank/DDBJ whole genome shotgun (WGS) entry which is preliminary data.</text>
</comment>
<evidence type="ECO:0000256" key="4">
    <source>
        <dbReference type="RuleBase" id="RU000363"/>
    </source>
</evidence>
<evidence type="ECO:0000313" key="5">
    <source>
        <dbReference type="EMBL" id="PLW84840.1"/>
    </source>
</evidence>
<evidence type="ECO:0000256" key="3">
    <source>
        <dbReference type="ARBA" id="ARBA00071493"/>
    </source>
</evidence>
<dbReference type="EMBL" id="PKUR01000005">
    <property type="protein sequence ID" value="PLW84840.1"/>
    <property type="molecule type" value="Genomic_DNA"/>
</dbReference>
<evidence type="ECO:0000313" key="6">
    <source>
        <dbReference type="Proteomes" id="UP000235162"/>
    </source>
</evidence>
<dbReference type="InterPro" id="IPR002347">
    <property type="entry name" value="SDR_fam"/>
</dbReference>
<dbReference type="InterPro" id="IPR036291">
    <property type="entry name" value="NAD(P)-bd_dom_sf"/>
</dbReference>
<dbReference type="FunFam" id="3.40.50.720:FF:000594">
    <property type="entry name" value="Short-chain oxidoreductase"/>
    <property type="match status" value="1"/>
</dbReference>
<dbReference type="AlphaFoldDB" id="A0AAP8SLR8"/>
<dbReference type="Gene3D" id="3.40.50.720">
    <property type="entry name" value="NAD(P)-binding Rossmann-like Domain"/>
    <property type="match status" value="1"/>
</dbReference>
<keyword evidence="6" id="KW-1185">Reference proteome</keyword>
<proteinExistence type="inferred from homology"/>
<accession>A0AAP8SLR8</accession>
<reference evidence="5 6" key="1">
    <citation type="submission" date="2018-01" db="EMBL/GenBank/DDBJ databases">
        <title>The draft genome sequence of Halioglobus japonicus S1-36.</title>
        <authorList>
            <person name="Du Z.-J."/>
            <person name="Shi M.-J."/>
        </authorList>
    </citation>
    <scope>NUCLEOTIDE SEQUENCE [LARGE SCALE GENOMIC DNA]</scope>
    <source>
        <strain evidence="5 6">S1-36</strain>
    </source>
</reference>
<dbReference type="KEGG" id="hja:BST95_00675"/>
<evidence type="ECO:0000256" key="1">
    <source>
        <dbReference type="ARBA" id="ARBA00006484"/>
    </source>
</evidence>
<dbReference type="RefSeq" id="WP_084197743.1">
    <property type="nucleotide sequence ID" value="NZ_BMYL01000006.1"/>
</dbReference>
<dbReference type="PRINTS" id="PR00080">
    <property type="entry name" value="SDRFAMILY"/>
</dbReference>
<dbReference type="Proteomes" id="UP000235162">
    <property type="component" value="Unassembled WGS sequence"/>
</dbReference>
<sequence length="315" mass="32907">MSQFDHTSTTNDVIADINLHGKRVVVTGASSGLGVETARVMAAAGAAVTLVARDQDKLATALAGLQEAVPGATFDAAIADLADLDSVRTGAAAILAHAPQIDILVNNAGIMACPLLRTAQGFEMQFGTNHVGHFLLTSLLMPALLQGAPARVVNLSSAAHKFAPVNLEDPNYQQRDYQKWQSYGESKTANVLFSVGLEQRFGARGVHALAVHPGMIATELGRHMDQADFEMIAGDTDPADMPYKSIPAGAATSVWAATSPELAGRGGLYLEDCHIAEPAAGDSRGGVESYALDAQAADQLWSLTEELIGEAFATG</sequence>
<dbReference type="SUPFAM" id="SSF51735">
    <property type="entry name" value="NAD(P)-binding Rossmann-fold domains"/>
    <property type="match status" value="1"/>
</dbReference>